<comment type="subcellular location">
    <subcellularLocation>
        <location evidence="1">Membrane</location>
        <topology evidence="1">Multi-pass membrane protein</topology>
    </subcellularLocation>
</comment>
<feature type="transmembrane region" description="Helical" evidence="5">
    <location>
        <begin position="91"/>
        <end position="113"/>
    </location>
</feature>
<dbReference type="Pfam" id="PF13520">
    <property type="entry name" value="AA_permease_2"/>
    <property type="match status" value="1"/>
</dbReference>
<evidence type="ECO:0000256" key="4">
    <source>
        <dbReference type="ARBA" id="ARBA00023136"/>
    </source>
</evidence>
<reference evidence="6 7" key="1">
    <citation type="submission" date="2019-08" db="EMBL/GenBank/DDBJ databases">
        <title>Genome of Psychroserpens burtonensis ACAM 167.</title>
        <authorList>
            <person name="Bowman J.P."/>
        </authorList>
    </citation>
    <scope>NUCLEOTIDE SEQUENCE [LARGE SCALE GENOMIC DNA]</scope>
    <source>
        <strain evidence="6 7">ACAM 167</strain>
    </source>
</reference>
<proteinExistence type="predicted"/>
<dbReference type="GO" id="GO:0016020">
    <property type="term" value="C:membrane"/>
    <property type="evidence" value="ECO:0007669"/>
    <property type="project" value="UniProtKB-SubCell"/>
</dbReference>
<keyword evidence="4 5" id="KW-0472">Membrane</keyword>
<evidence type="ECO:0000256" key="5">
    <source>
        <dbReference type="SAM" id="Phobius"/>
    </source>
</evidence>
<gene>
    <name evidence="6" type="ORF">ES692_05895</name>
</gene>
<evidence type="ECO:0000256" key="1">
    <source>
        <dbReference type="ARBA" id="ARBA00004141"/>
    </source>
</evidence>
<dbReference type="GO" id="GO:0022857">
    <property type="term" value="F:transmembrane transporter activity"/>
    <property type="evidence" value="ECO:0007669"/>
    <property type="project" value="InterPro"/>
</dbReference>
<dbReference type="Proteomes" id="UP000321938">
    <property type="component" value="Unassembled WGS sequence"/>
</dbReference>
<name>A0A5C7BBM2_9FLAO</name>
<keyword evidence="7" id="KW-1185">Reference proteome</keyword>
<accession>A0A5C7BBM2</accession>
<dbReference type="RefSeq" id="WP_028873692.1">
    <property type="nucleotide sequence ID" value="NZ_VOSB01000007.1"/>
</dbReference>
<feature type="transmembrane region" description="Helical" evidence="5">
    <location>
        <begin position="52"/>
        <end position="70"/>
    </location>
</feature>
<dbReference type="AlphaFoldDB" id="A0A5C7BBM2"/>
<comment type="caution">
    <text evidence="6">The sequence shown here is derived from an EMBL/GenBank/DDBJ whole genome shotgun (WGS) entry which is preliminary data.</text>
</comment>
<keyword evidence="2 5" id="KW-0812">Transmembrane</keyword>
<dbReference type="InterPro" id="IPR002293">
    <property type="entry name" value="AA/rel_permease1"/>
</dbReference>
<keyword evidence="3 5" id="KW-1133">Transmembrane helix</keyword>
<organism evidence="6 7">
    <name type="scientific">Psychroserpens burtonensis</name>
    <dbReference type="NCBI Taxonomy" id="49278"/>
    <lineage>
        <taxon>Bacteria</taxon>
        <taxon>Pseudomonadati</taxon>
        <taxon>Bacteroidota</taxon>
        <taxon>Flavobacteriia</taxon>
        <taxon>Flavobacteriales</taxon>
        <taxon>Flavobacteriaceae</taxon>
        <taxon>Psychroserpens</taxon>
    </lineage>
</organism>
<evidence type="ECO:0000313" key="6">
    <source>
        <dbReference type="EMBL" id="TXE18573.1"/>
    </source>
</evidence>
<protein>
    <submittedName>
        <fullName evidence="6">Amino acid permease</fullName>
    </submittedName>
</protein>
<feature type="transmembrane region" description="Helical" evidence="5">
    <location>
        <begin position="12"/>
        <end position="32"/>
    </location>
</feature>
<sequence length="116" mass="12796">MFSESAKVVIEIFFFHLVSFAILSAFVIFFLLNNGIEIFIENWYLPTTGGSIANAIFLGFTASMLGVSGFESSTNFVEEQQKGVFPKTLKNMWLVVSIINSLAALFALSLFGIPLL</sequence>
<dbReference type="EMBL" id="VOSB01000007">
    <property type="protein sequence ID" value="TXE18573.1"/>
    <property type="molecule type" value="Genomic_DNA"/>
</dbReference>
<evidence type="ECO:0000256" key="3">
    <source>
        <dbReference type="ARBA" id="ARBA00022989"/>
    </source>
</evidence>
<evidence type="ECO:0000256" key="2">
    <source>
        <dbReference type="ARBA" id="ARBA00022692"/>
    </source>
</evidence>
<evidence type="ECO:0000313" key="7">
    <source>
        <dbReference type="Proteomes" id="UP000321938"/>
    </source>
</evidence>